<dbReference type="NCBIfam" id="TIGR03317">
    <property type="entry name" value="ygfZ_signature"/>
    <property type="match status" value="1"/>
</dbReference>
<evidence type="ECO:0000313" key="1">
    <source>
        <dbReference type="EMBL" id="MBH9553043.1"/>
    </source>
</evidence>
<dbReference type="PANTHER" id="PTHR22602">
    <property type="entry name" value="TRANSFERASE CAF17, MITOCHONDRIAL-RELATED"/>
    <property type="match status" value="1"/>
</dbReference>
<dbReference type="Gene3D" id="3.30.70.1630">
    <property type="match status" value="1"/>
</dbReference>
<protein>
    <submittedName>
        <fullName evidence="1">Folate-binding protein YgfZ</fullName>
    </submittedName>
</protein>
<dbReference type="InterPro" id="IPR017703">
    <property type="entry name" value="YgfZ/GCV_T_CS"/>
</dbReference>
<dbReference type="Gene3D" id="3.30.70.1400">
    <property type="entry name" value="Aminomethyltransferase beta-barrel domains"/>
    <property type="match status" value="1"/>
</dbReference>
<dbReference type="Proteomes" id="UP000620139">
    <property type="component" value="Unassembled WGS sequence"/>
</dbReference>
<dbReference type="PANTHER" id="PTHR22602:SF0">
    <property type="entry name" value="TRANSFERASE CAF17, MITOCHONDRIAL-RELATED"/>
    <property type="match status" value="1"/>
</dbReference>
<comment type="caution">
    <text evidence="1">The sequence shown here is derived from an EMBL/GenBank/DDBJ whole genome shotgun (WGS) entry which is preliminary data.</text>
</comment>
<keyword evidence="2" id="KW-1185">Reference proteome</keyword>
<reference evidence="1" key="1">
    <citation type="submission" date="2020-12" db="EMBL/GenBank/DDBJ databases">
        <title>The genome sequence of Inhella sp. 4Y17.</title>
        <authorList>
            <person name="Liu Y."/>
        </authorList>
    </citation>
    <scope>NUCLEOTIDE SEQUENCE</scope>
    <source>
        <strain evidence="1">4Y10</strain>
    </source>
</reference>
<dbReference type="AlphaFoldDB" id="A0A931IZZ3"/>
<dbReference type="Gene3D" id="2.40.30.160">
    <property type="match status" value="1"/>
</dbReference>
<organism evidence="1 2">
    <name type="scientific">Inhella gelatinilytica</name>
    <dbReference type="NCBI Taxonomy" id="2795030"/>
    <lineage>
        <taxon>Bacteria</taxon>
        <taxon>Pseudomonadati</taxon>
        <taxon>Pseudomonadota</taxon>
        <taxon>Betaproteobacteria</taxon>
        <taxon>Burkholderiales</taxon>
        <taxon>Sphaerotilaceae</taxon>
        <taxon>Inhella</taxon>
    </lineage>
</organism>
<dbReference type="GO" id="GO:0016226">
    <property type="term" value="P:iron-sulfur cluster assembly"/>
    <property type="evidence" value="ECO:0007669"/>
    <property type="project" value="TreeGrafter"/>
</dbReference>
<sequence length="291" mass="31563">MSTLPHGITPLPEWGLVRAEGADAAAFLHGQLTQSVTDLPEQQARLAGYCSAKGRLMANPVLLRESPDHFALILPRELATGLAKRLTMFVLRAKAKLRDASAETALYGLLGNAVPAEQPVWSLQAGLLRLPDSLGQRRAWVFGSPPEALPALPHGAWEWAEVHAGLPWVRQATAEHFVPQMINWELLDGVNFKKGCYPGQEVVARSQYRGTVKRRTQLLTGAQAAPATEIFAGEDREQAVGEVVAGAQWDGQSAVLAEVQLSAWESEQPLHLADGRALTRAALPYLIKAPE</sequence>
<proteinExistence type="predicted"/>
<name>A0A931IZZ3_9BURK</name>
<accession>A0A931IZZ3</accession>
<dbReference type="RefSeq" id="WP_198100648.1">
    <property type="nucleotide sequence ID" value="NZ_JAEDAL010000003.1"/>
</dbReference>
<gene>
    <name evidence="1" type="ORF">I7X43_09255</name>
</gene>
<dbReference type="SUPFAM" id="SSF103025">
    <property type="entry name" value="Folate-binding domain"/>
    <property type="match status" value="1"/>
</dbReference>
<dbReference type="EMBL" id="JAEDAL010000003">
    <property type="protein sequence ID" value="MBH9553043.1"/>
    <property type="molecule type" value="Genomic_DNA"/>
</dbReference>
<dbReference type="InterPro" id="IPR045179">
    <property type="entry name" value="YgfZ/GcvT"/>
</dbReference>
<evidence type="ECO:0000313" key="2">
    <source>
        <dbReference type="Proteomes" id="UP000620139"/>
    </source>
</evidence>